<organism evidence="1 2">
    <name type="scientific">Endozoicomonas lisbonensis</name>
    <dbReference type="NCBI Taxonomy" id="3120522"/>
    <lineage>
        <taxon>Bacteria</taxon>
        <taxon>Pseudomonadati</taxon>
        <taxon>Pseudomonadota</taxon>
        <taxon>Gammaproteobacteria</taxon>
        <taxon>Oceanospirillales</taxon>
        <taxon>Endozoicomonadaceae</taxon>
        <taxon>Endozoicomonas</taxon>
    </lineage>
</organism>
<protein>
    <submittedName>
        <fullName evidence="1">Uncharacterized protein</fullName>
    </submittedName>
</protein>
<keyword evidence="2" id="KW-1185">Reference proteome</keyword>
<gene>
    <name evidence="1" type="ORF">V5J35_004269</name>
</gene>
<sequence length="608" mass="68212">MISSPKSLYLKSSVKSIRAVLMGILLSVFTISSHAVDPKKISPNDDVTLQLFIGSLTAFYYAAKFLNLQIAAGNLVDALWNNHPSGESGEEDQATAQDPQEREGAVNWLAAYFNSDPENSDTLPDMPEALYERLNIDQYQLATAFIQANSNYRTPLEQLADEISALPLVDSVDEVDGRPELQGTESSDEALFLRTTAANGIELSQLTGNPGATLRDMLSSQNLHPAQNTLITLHAFLLQHYLRLRNNGALSEHQITNYRRSISYLVMVIHLMSQYSRTAVNSQADQPASTNWPGNEYISEVFDDVFRSTDGPETAFTVSDLDNGMRMAFGIIQNYRALIISQRERRHDDPVESERESALDHDANTVDTIARLDSLANHLVQDSDTPLSSLAYARNNLQLHTNAIMRRAFWVRTNTLAYEELDNFQIWHILAEMNVALQLVVLGQYDLARSAIQDITHTYTPLQSGDIASLPEANEDIIQWVFNTVDTVLESASEEGREVYSHLRRHFFTSVYALVVYTEASDHGQGFSDHQITRINVSVLNHLYELLLKEKDSSGSEDASEESSRSSIYLDARYAQFLRNRHERHQAVLEGNIIPGAKKRLTGKKDKQ</sequence>
<evidence type="ECO:0000313" key="2">
    <source>
        <dbReference type="Proteomes" id="UP001549366"/>
    </source>
</evidence>
<accession>A0ABV2SMT4</accession>
<proteinExistence type="predicted"/>
<dbReference type="EMBL" id="JBEWTB010000002">
    <property type="protein sequence ID" value="MET4759077.1"/>
    <property type="molecule type" value="Genomic_DNA"/>
</dbReference>
<dbReference type="RefSeq" id="WP_354009103.1">
    <property type="nucleotide sequence ID" value="NZ_JBEWTA010000001.1"/>
</dbReference>
<comment type="caution">
    <text evidence="1">The sequence shown here is derived from an EMBL/GenBank/DDBJ whole genome shotgun (WGS) entry which is preliminary data.</text>
</comment>
<evidence type="ECO:0000313" key="1">
    <source>
        <dbReference type="EMBL" id="MET4759077.1"/>
    </source>
</evidence>
<dbReference type="Proteomes" id="UP001549366">
    <property type="component" value="Unassembled WGS sequence"/>
</dbReference>
<name>A0ABV2SMT4_9GAMM</name>
<reference evidence="1 2" key="1">
    <citation type="submission" date="2024-06" db="EMBL/GenBank/DDBJ databases">
        <title>Genomic Encyclopedia of Type Strains, Phase V (KMG-V): Genome sequencing to study the core and pangenomes of soil and plant-associated prokaryotes.</title>
        <authorList>
            <person name="Whitman W."/>
        </authorList>
    </citation>
    <scope>NUCLEOTIDE SEQUENCE [LARGE SCALE GENOMIC DNA]</scope>
    <source>
        <strain evidence="1 2">NE40</strain>
    </source>
</reference>